<proteinExistence type="inferred from homology"/>
<dbReference type="SUPFAM" id="SSF51182">
    <property type="entry name" value="RmlC-like cupins"/>
    <property type="match status" value="1"/>
</dbReference>
<dbReference type="Pfam" id="PF10397">
    <property type="entry name" value="ADSL_C"/>
    <property type="match status" value="1"/>
</dbReference>
<dbReference type="InterPro" id="IPR000362">
    <property type="entry name" value="Fumarate_lyase_fam"/>
</dbReference>
<dbReference type="Gene3D" id="1.10.40.30">
    <property type="entry name" value="Fumarase/aspartase (C-terminal domain)"/>
    <property type="match status" value="1"/>
</dbReference>
<dbReference type="EC" id="1.13.11.5" evidence="4"/>
<comment type="pathway">
    <text evidence="2">Amino-acid degradation; L-phenylalanine degradation; acetoacetate and fumarate from L-phenylalanine: step 4/6.</text>
</comment>
<comment type="cofactor">
    <cofactor evidence="1 12">
        <name>Fe cation</name>
        <dbReference type="ChEBI" id="CHEBI:24875"/>
    </cofactor>
</comment>
<dbReference type="InterPro" id="IPR022761">
    <property type="entry name" value="Fumarate_lyase_N"/>
</dbReference>
<sequence>MTVELNAAGPARPGISTRPPICIDSTLVFPTLRLHLTSHTPGFHCPPPTARSRHVVSAAAGLFERPIEFYPITKLLIMFLLRRAPLRAVPRLSTIRPQRRLLGSVSAIDSVIFRTLFGTDEIRKVFDDKAYIDRCVDAETALARAQSKCNVIPSHIGEVVTSKAREAQLDYDKLRRETEIVGYPIFPLVRQLSASCGDEAGRYVHWGATTQDIMDLASILQMKEGLQIVERTLRSVIKNLEHLSRKHRDTPMAGRTHLQHALPITFGHKCAIWLSGFQRHLERLEQLRDRALMVQFGGAAGSLASLGSGDDGIRVRKEMAKDLGLTDPPITWHVARDGVAEITNYLALVGGSLGKLALDIIIMSSNELSEVSEPFVPHRGASSTMPQKRNPISSEVILAASKILRSNAGLVLDGMVSDFERASGPWHLEWVAVPESFVIAVGALNQADFALSGLVVNPKQMLTNLYSTRGLIVAEAVMMGLAPHVGRSKAHDIVYEACKESIERDTSLLEALQTRSEITDKISNEELSSLCDAKNYLGSCGLMVRHSDLASPTNPVSCSSWKPYTEGLTPLSCALGPATTSCTDRSSSGGRCRHTVPQRGEVQYKADFFDTDFRERKLITDPQKVFHYTDLQRLKPTRANDPYDYQAGWGNRHQSEVIPGTLPVAQNNPQEVRFGLYTEGITYSAFAAPRAHNYSTYMYRCRPAAAHQGYIPFESKSNITNCFLSINPRVETLPEQAEWRPFPLPKDDERIDFADGLHTLAGSGDPNIREGIALYVYMINSSMDRRAFCNADGDFLICAQQGNLDIKTEMGKIFLQPGEICVIQRGIRFCLNLAPDTPVARGYITEVWGSMWELPDLGPLGGHGLANPRDFLYPVAAIDDELHENWQIVNKTNGQLVAIQQDHSPFDLVAWHGNVVPYKYDLTKFSSQNSTSIDHTDPSIFTVLTAKSRDPLTPLCDFLWFGPRWDVATNTFRLPYFHRNSASEFLACIYGKGLGRSDDFQPGGGSFEGSHTPHGGFHEGYQHGMRIHESEPEKILTDQLTIMIESSRLFLWTEYARKDCGVIETHGTNYKVWDNLPDRFSSNKRAQDLLARIKQDKVAEKQRLASYYFGGFAHGANTRDDDGVHREEFEEYLGVGKVNGVKA</sequence>
<dbReference type="EMBL" id="WNKQ01000025">
    <property type="protein sequence ID" value="KAF5844242.1"/>
    <property type="molecule type" value="Genomic_DNA"/>
</dbReference>
<dbReference type="GO" id="GO:0006572">
    <property type="term" value="P:L-tyrosine catabolic process"/>
    <property type="evidence" value="ECO:0007669"/>
    <property type="project" value="UniProtKB-KW"/>
</dbReference>
<dbReference type="InterPro" id="IPR005708">
    <property type="entry name" value="Homogentis_dOase"/>
</dbReference>
<dbReference type="Gene3D" id="1.20.200.10">
    <property type="entry name" value="Fumarase/aspartase (Central domain)"/>
    <property type="match status" value="1"/>
</dbReference>
<evidence type="ECO:0000256" key="9">
    <source>
        <dbReference type="ARBA" id="ARBA00023004"/>
    </source>
</evidence>
<dbReference type="InterPro" id="IPR019468">
    <property type="entry name" value="AdenyloSucc_lyase_C"/>
</dbReference>
<dbReference type="CDD" id="cd07000">
    <property type="entry name" value="cupin_HGO_N"/>
    <property type="match status" value="1"/>
</dbReference>
<name>A0A8H5Z7I9_COCSA</name>
<dbReference type="SMART" id="SM00998">
    <property type="entry name" value="ADSL_C"/>
    <property type="match status" value="1"/>
</dbReference>
<evidence type="ECO:0000313" key="15">
    <source>
        <dbReference type="Proteomes" id="UP000624244"/>
    </source>
</evidence>
<evidence type="ECO:0000256" key="8">
    <source>
        <dbReference type="ARBA" id="ARBA00023002"/>
    </source>
</evidence>
<dbReference type="Gene3D" id="2.60.120.10">
    <property type="entry name" value="Jelly Rolls"/>
    <property type="match status" value="1"/>
</dbReference>
<dbReference type="GO" id="GO:0005737">
    <property type="term" value="C:cytoplasm"/>
    <property type="evidence" value="ECO:0007669"/>
    <property type="project" value="TreeGrafter"/>
</dbReference>
<dbReference type="SUPFAM" id="SSF48557">
    <property type="entry name" value="L-aspartase-like"/>
    <property type="match status" value="1"/>
</dbReference>
<dbReference type="InterPro" id="IPR046452">
    <property type="entry name" value="HgmA_N"/>
</dbReference>
<dbReference type="Pfam" id="PF04209">
    <property type="entry name" value="HgmA_C"/>
    <property type="match status" value="1"/>
</dbReference>
<keyword evidence="8" id="KW-0560">Oxidoreductase</keyword>
<dbReference type="PANTHER" id="PTHR11056">
    <property type="entry name" value="HOMOGENTISATE 1,2-DIOXYGENASE"/>
    <property type="match status" value="1"/>
</dbReference>
<feature type="active site" description="Proton acceptor" evidence="11">
    <location>
        <position position="935"/>
    </location>
</feature>
<evidence type="ECO:0000256" key="3">
    <source>
        <dbReference type="ARBA" id="ARBA00007757"/>
    </source>
</evidence>
<dbReference type="PRINTS" id="PR00149">
    <property type="entry name" value="FUMRATELYASE"/>
</dbReference>
<evidence type="ECO:0000256" key="5">
    <source>
        <dbReference type="ARBA" id="ARBA00022723"/>
    </source>
</evidence>
<evidence type="ECO:0000256" key="2">
    <source>
        <dbReference type="ARBA" id="ARBA00004704"/>
    </source>
</evidence>
<dbReference type="CDD" id="cd01597">
    <property type="entry name" value="pCLME"/>
    <property type="match status" value="1"/>
</dbReference>
<dbReference type="InterPro" id="IPR008948">
    <property type="entry name" value="L-Aspartase-like"/>
</dbReference>
<keyword evidence="5 12" id="KW-0479">Metal-binding</keyword>
<dbReference type="Pfam" id="PF20510">
    <property type="entry name" value="HgmA_N"/>
    <property type="match status" value="1"/>
</dbReference>
<evidence type="ECO:0000256" key="11">
    <source>
        <dbReference type="PIRSR" id="PIRSR605708-1"/>
    </source>
</evidence>
<dbReference type="Proteomes" id="UP000624244">
    <property type="component" value="Unassembled WGS sequence"/>
</dbReference>
<dbReference type="PANTHER" id="PTHR11056:SF5">
    <property type="entry name" value="HOMOGENTISATE 1,2-DIOXYGENASE"/>
    <property type="match status" value="1"/>
</dbReference>
<dbReference type="InterPro" id="IPR014710">
    <property type="entry name" value="RmlC-like_jellyroll"/>
</dbReference>
<evidence type="ECO:0000256" key="10">
    <source>
        <dbReference type="ARBA" id="ARBA00023232"/>
    </source>
</evidence>
<dbReference type="GO" id="GO:0004411">
    <property type="term" value="F:homogentisate 1,2-dioxygenase activity"/>
    <property type="evidence" value="ECO:0007669"/>
    <property type="project" value="UniProtKB-EC"/>
</dbReference>
<dbReference type="GO" id="GO:0006559">
    <property type="term" value="P:L-phenylalanine catabolic process"/>
    <property type="evidence" value="ECO:0007669"/>
    <property type="project" value="UniProtKB-UniPathway"/>
</dbReference>
<keyword evidence="9 12" id="KW-0408">Iron</keyword>
<dbReference type="Pfam" id="PF00206">
    <property type="entry name" value="Lyase_1"/>
    <property type="match status" value="1"/>
</dbReference>
<evidence type="ECO:0000313" key="14">
    <source>
        <dbReference type="EMBL" id="KAF5844242.1"/>
    </source>
</evidence>
<evidence type="ECO:0000256" key="4">
    <source>
        <dbReference type="ARBA" id="ARBA00013127"/>
    </source>
</evidence>
<dbReference type="InterPro" id="IPR046451">
    <property type="entry name" value="HgmA_C"/>
</dbReference>
<evidence type="ECO:0000256" key="12">
    <source>
        <dbReference type="PIRSR" id="PIRSR605708-2"/>
    </source>
</evidence>
<gene>
    <name evidence="14" type="ORF">GGP41_002806</name>
</gene>
<evidence type="ECO:0000256" key="6">
    <source>
        <dbReference type="ARBA" id="ARBA00022878"/>
    </source>
</evidence>
<dbReference type="FunFam" id="2.60.120.10:FF:000034">
    <property type="entry name" value="Homogentisate 1,2-dioxygenase"/>
    <property type="match status" value="1"/>
</dbReference>
<dbReference type="InterPro" id="IPR011051">
    <property type="entry name" value="RmlC_Cupin_sf"/>
</dbReference>
<organism evidence="14 15">
    <name type="scientific">Cochliobolus sativus</name>
    <name type="common">Common root rot and spot blotch fungus</name>
    <name type="synonym">Bipolaris sorokiniana</name>
    <dbReference type="NCBI Taxonomy" id="45130"/>
    <lineage>
        <taxon>Eukaryota</taxon>
        <taxon>Fungi</taxon>
        <taxon>Dikarya</taxon>
        <taxon>Ascomycota</taxon>
        <taxon>Pezizomycotina</taxon>
        <taxon>Dothideomycetes</taxon>
        <taxon>Pleosporomycetidae</taxon>
        <taxon>Pleosporales</taxon>
        <taxon>Pleosporineae</taxon>
        <taxon>Pleosporaceae</taxon>
        <taxon>Bipolaris</taxon>
    </lineage>
</organism>
<keyword evidence="7" id="KW-0223">Dioxygenase</keyword>
<feature type="domain" description="Adenylosuccinate lyase C-terminal" evidence="13">
    <location>
        <begin position="469"/>
        <end position="548"/>
    </location>
</feature>
<evidence type="ECO:0000256" key="1">
    <source>
        <dbReference type="ARBA" id="ARBA00001962"/>
    </source>
</evidence>
<evidence type="ECO:0000259" key="13">
    <source>
        <dbReference type="SMART" id="SM00998"/>
    </source>
</evidence>
<feature type="binding site" evidence="12">
    <location>
        <position position="1014"/>
    </location>
    <ligand>
        <name>homogentisate</name>
        <dbReference type="ChEBI" id="CHEBI:16169"/>
    </ligand>
</feature>
<keyword evidence="6" id="KW-0828">Tyrosine catabolism</keyword>
<feature type="binding site" evidence="12">
    <location>
        <position position="1014"/>
    </location>
    <ligand>
        <name>Fe cation</name>
        <dbReference type="ChEBI" id="CHEBI:24875"/>
    </ligand>
</feature>
<feature type="binding site" evidence="12">
    <location>
        <position position="984"/>
    </location>
    <ligand>
        <name>Fe cation</name>
        <dbReference type="ChEBI" id="CHEBI:24875"/>
    </ligand>
</feature>
<dbReference type="PRINTS" id="PR00145">
    <property type="entry name" value="ARGSUCLYASE"/>
</dbReference>
<keyword evidence="10" id="KW-0585">Phenylalanine catabolism</keyword>
<feature type="binding site" evidence="12">
    <location>
        <position position="978"/>
    </location>
    <ligand>
        <name>Fe cation</name>
        <dbReference type="ChEBI" id="CHEBI:24875"/>
    </ligand>
</feature>
<dbReference type="GO" id="GO:0046872">
    <property type="term" value="F:metal ion binding"/>
    <property type="evidence" value="ECO:0007669"/>
    <property type="project" value="UniProtKB-KW"/>
</dbReference>
<dbReference type="AlphaFoldDB" id="A0A8H5Z7I9"/>
<dbReference type="UniPathway" id="UPA00139">
    <property type="reaction ID" value="UER00339"/>
</dbReference>
<accession>A0A8H5Z7I9</accession>
<evidence type="ECO:0000256" key="7">
    <source>
        <dbReference type="ARBA" id="ARBA00022964"/>
    </source>
</evidence>
<comment type="caution">
    <text evidence="14">The sequence shown here is derived from an EMBL/GenBank/DDBJ whole genome shotgun (WGS) entry which is preliminary data.</text>
</comment>
<reference evidence="14" key="1">
    <citation type="submission" date="2019-11" db="EMBL/GenBank/DDBJ databases">
        <title>Bipolaris sorokiniana Genome sequencing.</title>
        <authorList>
            <person name="Wang H."/>
        </authorList>
    </citation>
    <scope>NUCLEOTIDE SEQUENCE</scope>
</reference>
<protein>
    <recommendedName>
        <fullName evidence="4">homogentisate 1,2-dioxygenase</fullName>
        <ecNumber evidence="4">1.13.11.5</ecNumber>
    </recommendedName>
</protein>
<comment type="similarity">
    <text evidence="3">Belongs to the homogentisate dioxygenase family.</text>
</comment>